<keyword evidence="8" id="KW-1185">Reference proteome</keyword>
<comment type="caution">
    <text evidence="7">The sequence shown here is derived from an EMBL/GenBank/DDBJ whole genome shotgun (WGS) entry which is preliminary data.</text>
</comment>
<dbReference type="SUPFAM" id="SSF90112">
    <property type="entry name" value="Neurotransmitter-gated ion-channel transmembrane pore"/>
    <property type="match status" value="1"/>
</dbReference>
<comment type="caution">
    <text evidence="5">Lacks conserved residue(s) required for the propagation of feature annotation.</text>
</comment>
<dbReference type="Gene3D" id="1.20.58.390">
    <property type="entry name" value="Neurotransmitter-gated ion-channel transmembrane domain"/>
    <property type="match status" value="1"/>
</dbReference>
<feature type="transmembrane region" description="Helical" evidence="5">
    <location>
        <begin position="188"/>
        <end position="206"/>
    </location>
</feature>
<dbReference type="GO" id="GO:0016020">
    <property type="term" value="C:membrane"/>
    <property type="evidence" value="ECO:0007669"/>
    <property type="project" value="UniProtKB-SubCell"/>
</dbReference>
<keyword evidence="2 5" id="KW-0812">Transmembrane</keyword>
<dbReference type="InterPro" id="IPR036734">
    <property type="entry name" value="Neur_chan_lig-bd_sf"/>
</dbReference>
<comment type="subcellular location">
    <subcellularLocation>
        <location evidence="1">Membrane</location>
        <topology evidence="1">Multi-pass membrane protein</topology>
    </subcellularLocation>
</comment>
<proteinExistence type="inferred from homology"/>
<dbReference type="CDD" id="cd18989">
    <property type="entry name" value="LGIC_ECD_cation"/>
    <property type="match status" value="1"/>
</dbReference>
<dbReference type="InterPro" id="IPR006202">
    <property type="entry name" value="Neur_chan_lig-bd"/>
</dbReference>
<dbReference type="GO" id="GO:0004888">
    <property type="term" value="F:transmembrane signaling receptor activity"/>
    <property type="evidence" value="ECO:0007669"/>
    <property type="project" value="InterPro"/>
</dbReference>
<evidence type="ECO:0000256" key="3">
    <source>
        <dbReference type="ARBA" id="ARBA00022989"/>
    </source>
</evidence>
<dbReference type="Pfam" id="PF02931">
    <property type="entry name" value="Neur_chan_LBD"/>
    <property type="match status" value="1"/>
</dbReference>
<keyword evidence="4 5" id="KW-0472">Membrane</keyword>
<name>A0A448WR13_9PLAT</name>
<accession>A0A448WR13</accession>
<dbReference type="Gene3D" id="2.70.170.10">
    <property type="entry name" value="Neurotransmitter-gated ion-channel ligand-binding domain"/>
    <property type="match status" value="1"/>
</dbReference>
<dbReference type="GO" id="GO:0005230">
    <property type="term" value="F:extracellular ligand-gated monoatomic ion channel activity"/>
    <property type="evidence" value="ECO:0007669"/>
    <property type="project" value="InterPro"/>
</dbReference>
<evidence type="ECO:0000259" key="6">
    <source>
        <dbReference type="Pfam" id="PF02931"/>
    </source>
</evidence>
<dbReference type="InterPro" id="IPR018000">
    <property type="entry name" value="Neurotransmitter_ion_chnl_CS"/>
</dbReference>
<comment type="similarity">
    <text evidence="5">Belongs to the ligand-gated ion channel (TC 1.A.9) family.</text>
</comment>
<gene>
    <name evidence="7" type="ORF">PXEA_LOCUS11460</name>
</gene>
<feature type="transmembrane region" description="Helical" evidence="5">
    <location>
        <begin position="159"/>
        <end position="182"/>
    </location>
</feature>
<protein>
    <recommendedName>
        <fullName evidence="6">Neurotransmitter-gated ion-channel ligand-binding domain-containing protein</fullName>
    </recommendedName>
</protein>
<feature type="domain" description="Neurotransmitter-gated ion-channel ligand-binding" evidence="6">
    <location>
        <begin position="1"/>
        <end position="158"/>
    </location>
</feature>
<reference evidence="7" key="1">
    <citation type="submission" date="2018-11" db="EMBL/GenBank/DDBJ databases">
        <authorList>
            <consortium name="Pathogen Informatics"/>
        </authorList>
    </citation>
    <scope>NUCLEOTIDE SEQUENCE</scope>
</reference>
<dbReference type="Proteomes" id="UP000784294">
    <property type="component" value="Unassembled WGS sequence"/>
</dbReference>
<organism evidence="7 8">
    <name type="scientific">Protopolystoma xenopodis</name>
    <dbReference type="NCBI Taxonomy" id="117903"/>
    <lineage>
        <taxon>Eukaryota</taxon>
        <taxon>Metazoa</taxon>
        <taxon>Spiralia</taxon>
        <taxon>Lophotrochozoa</taxon>
        <taxon>Platyhelminthes</taxon>
        <taxon>Monogenea</taxon>
        <taxon>Polyopisthocotylea</taxon>
        <taxon>Polystomatidea</taxon>
        <taxon>Polystomatidae</taxon>
        <taxon>Protopolystoma</taxon>
    </lineage>
</organism>
<evidence type="ECO:0000256" key="5">
    <source>
        <dbReference type="RuleBase" id="RU000687"/>
    </source>
</evidence>
<dbReference type="PANTHER" id="PTHR18945">
    <property type="entry name" value="NEUROTRANSMITTER GATED ION CHANNEL"/>
    <property type="match status" value="1"/>
</dbReference>
<sequence length="221" mass="24844">MWYDNRVAWDKDSYSGISVVNIPSKYIWLPDVGVMNGKSSTSFDFSSTSQSRIVINHRGVITWMHGAILDVTCPLDVSYFPFDEQICHIVVAPWHSTSDSLKIRTVQDGPVVDNSFLPNSNVSEWEIQDVNVTNNTYLSSFNSEYNYITINICLRRQPLYFIILVLVPFAMLSGLACLIFILDETGDRLSVALSLVLSMTMYVVIVSSNAPRSMRTLPVLG</sequence>
<keyword evidence="3 5" id="KW-1133">Transmembrane helix</keyword>
<keyword evidence="5" id="KW-0407">Ion channel</keyword>
<dbReference type="AlphaFoldDB" id="A0A448WR13"/>
<evidence type="ECO:0000313" key="7">
    <source>
        <dbReference type="EMBL" id="VEL18020.1"/>
    </source>
</evidence>
<dbReference type="InterPro" id="IPR038050">
    <property type="entry name" value="Neuro_actylchol_rec"/>
</dbReference>
<dbReference type="SUPFAM" id="SSF63712">
    <property type="entry name" value="Nicotinic receptor ligand binding domain-like"/>
    <property type="match status" value="1"/>
</dbReference>
<evidence type="ECO:0000256" key="4">
    <source>
        <dbReference type="ARBA" id="ARBA00023136"/>
    </source>
</evidence>
<dbReference type="InterPro" id="IPR006201">
    <property type="entry name" value="Neur_channel"/>
</dbReference>
<dbReference type="PRINTS" id="PR00252">
    <property type="entry name" value="NRIONCHANNEL"/>
</dbReference>
<evidence type="ECO:0000313" key="8">
    <source>
        <dbReference type="Proteomes" id="UP000784294"/>
    </source>
</evidence>
<dbReference type="PROSITE" id="PS00236">
    <property type="entry name" value="NEUROTR_ION_CHANNEL"/>
    <property type="match status" value="1"/>
</dbReference>
<evidence type="ECO:0000256" key="2">
    <source>
        <dbReference type="ARBA" id="ARBA00022692"/>
    </source>
</evidence>
<dbReference type="EMBL" id="CAAALY010035285">
    <property type="protein sequence ID" value="VEL18020.1"/>
    <property type="molecule type" value="Genomic_DNA"/>
</dbReference>
<dbReference type="OrthoDB" id="5809364at2759"/>
<evidence type="ECO:0000256" key="1">
    <source>
        <dbReference type="ARBA" id="ARBA00004141"/>
    </source>
</evidence>
<dbReference type="InterPro" id="IPR036719">
    <property type="entry name" value="Neuro-gated_channel_TM_sf"/>
</dbReference>
<keyword evidence="5" id="KW-0813">Transport</keyword>
<keyword evidence="5" id="KW-0406">Ion transport</keyword>